<dbReference type="Gene3D" id="2.60.40.420">
    <property type="entry name" value="Cupredoxins - blue copper proteins"/>
    <property type="match status" value="1"/>
</dbReference>
<dbReference type="PANTHER" id="PTHR38439:SF3">
    <property type="entry name" value="COPPER-RESISTANT CUPROPROTEIN COPI"/>
    <property type="match status" value="1"/>
</dbReference>
<dbReference type="Pfam" id="PF00127">
    <property type="entry name" value="Copper-bind"/>
    <property type="match status" value="1"/>
</dbReference>
<dbReference type="Proteomes" id="UP000199372">
    <property type="component" value="Unassembled WGS sequence"/>
</dbReference>
<dbReference type="PROSITE" id="PS00079">
    <property type="entry name" value="MULTICOPPER_OXIDASE1"/>
    <property type="match status" value="1"/>
</dbReference>
<protein>
    <submittedName>
        <fullName evidence="4">Uncharacterized copper-binding protein, cupredoxin-like subfamily</fullName>
    </submittedName>
</protein>
<name>A0A1H8BC09_9RHOB</name>
<dbReference type="InterPro" id="IPR000923">
    <property type="entry name" value="BlueCu_1"/>
</dbReference>
<dbReference type="CDD" id="cd04211">
    <property type="entry name" value="Cupredoxin_like_2"/>
    <property type="match status" value="1"/>
</dbReference>
<keyword evidence="1" id="KW-0479">Metal-binding</keyword>
<dbReference type="GO" id="GO:0005507">
    <property type="term" value="F:copper ion binding"/>
    <property type="evidence" value="ECO:0007669"/>
    <property type="project" value="InterPro"/>
</dbReference>
<evidence type="ECO:0000313" key="4">
    <source>
        <dbReference type="EMBL" id="SEM80352.1"/>
    </source>
</evidence>
<dbReference type="InterPro" id="IPR008972">
    <property type="entry name" value="Cupredoxin"/>
</dbReference>
<dbReference type="InterPro" id="IPR033138">
    <property type="entry name" value="Cu_oxidase_CS"/>
</dbReference>
<dbReference type="SUPFAM" id="SSF49503">
    <property type="entry name" value="Cupredoxins"/>
    <property type="match status" value="1"/>
</dbReference>
<gene>
    <name evidence="4" type="ORF">SAMN04488011_101534</name>
</gene>
<feature type="domain" description="Blue (type 1) copper" evidence="3">
    <location>
        <begin position="75"/>
        <end position="180"/>
    </location>
</feature>
<dbReference type="PANTHER" id="PTHR38439">
    <property type="entry name" value="AURACYANIN-B"/>
    <property type="match status" value="1"/>
</dbReference>
<dbReference type="InterPro" id="IPR050845">
    <property type="entry name" value="Cu-binding_ET"/>
</dbReference>
<evidence type="ECO:0000256" key="1">
    <source>
        <dbReference type="ARBA" id="ARBA00022723"/>
    </source>
</evidence>
<keyword evidence="2" id="KW-0186">Copper</keyword>
<keyword evidence="5" id="KW-1185">Reference proteome</keyword>
<evidence type="ECO:0000259" key="3">
    <source>
        <dbReference type="Pfam" id="PF00127"/>
    </source>
</evidence>
<dbReference type="AlphaFoldDB" id="A0A1H8BC09"/>
<dbReference type="EMBL" id="FOCM01000001">
    <property type="protein sequence ID" value="SEM80352.1"/>
    <property type="molecule type" value="Genomic_DNA"/>
</dbReference>
<sequence length="180" mass="19224">MAGTADMATDEKILFDTKDTRMNGPFLALALVAAALPTGLMAAGTHAGGHGHAAMAIGSPAESEPTRTIEIRMAETEDGRMIFEPASLDVSEGETVRLAITNTGALPHEFVMDTLPNVEEHKALMERFPEMEHDDPNAVHLEPGESGEILWTFAEAGTFQFACLIPGHYDAGMHGPLIVN</sequence>
<reference evidence="5" key="1">
    <citation type="submission" date="2016-10" db="EMBL/GenBank/DDBJ databases">
        <authorList>
            <person name="Varghese N."/>
            <person name="Submissions S."/>
        </authorList>
    </citation>
    <scope>NUCLEOTIDE SEQUENCE [LARGE SCALE GENOMIC DNA]</scope>
    <source>
        <strain evidence="5">DSM 26893</strain>
    </source>
</reference>
<evidence type="ECO:0000313" key="5">
    <source>
        <dbReference type="Proteomes" id="UP000199372"/>
    </source>
</evidence>
<accession>A0A1H8BC09</accession>
<evidence type="ECO:0000256" key="2">
    <source>
        <dbReference type="ARBA" id="ARBA00023008"/>
    </source>
</evidence>
<organism evidence="4 5">
    <name type="scientific">Palleronia pelagia</name>
    <dbReference type="NCBI Taxonomy" id="387096"/>
    <lineage>
        <taxon>Bacteria</taxon>
        <taxon>Pseudomonadati</taxon>
        <taxon>Pseudomonadota</taxon>
        <taxon>Alphaproteobacteria</taxon>
        <taxon>Rhodobacterales</taxon>
        <taxon>Roseobacteraceae</taxon>
        <taxon>Palleronia</taxon>
    </lineage>
</organism>
<dbReference type="GO" id="GO:0009055">
    <property type="term" value="F:electron transfer activity"/>
    <property type="evidence" value="ECO:0007669"/>
    <property type="project" value="InterPro"/>
</dbReference>
<proteinExistence type="predicted"/>